<evidence type="ECO:0000256" key="1">
    <source>
        <dbReference type="ARBA" id="ARBA00004442"/>
    </source>
</evidence>
<organism evidence="5 6">
    <name type="scientific">Taibaiella lutea</name>
    <dbReference type="NCBI Taxonomy" id="2608001"/>
    <lineage>
        <taxon>Bacteria</taxon>
        <taxon>Pseudomonadati</taxon>
        <taxon>Bacteroidota</taxon>
        <taxon>Chitinophagia</taxon>
        <taxon>Chitinophagales</taxon>
        <taxon>Chitinophagaceae</taxon>
        <taxon>Taibaiella</taxon>
    </lineage>
</organism>
<dbReference type="Proteomes" id="UP000323632">
    <property type="component" value="Unassembled WGS sequence"/>
</dbReference>
<dbReference type="EMBL" id="VWSH01000004">
    <property type="protein sequence ID" value="KAA5532216.1"/>
    <property type="molecule type" value="Genomic_DNA"/>
</dbReference>
<protein>
    <submittedName>
        <fullName evidence="5">TonB-dependent receptor</fullName>
    </submittedName>
</protein>
<evidence type="ECO:0000259" key="4">
    <source>
        <dbReference type="Pfam" id="PF14905"/>
    </source>
</evidence>
<keyword evidence="6" id="KW-1185">Reference proteome</keyword>
<dbReference type="InterPro" id="IPR041700">
    <property type="entry name" value="OMP_b-brl_3"/>
</dbReference>
<dbReference type="RefSeq" id="WP_150033718.1">
    <property type="nucleotide sequence ID" value="NZ_VWSH01000004.1"/>
</dbReference>
<proteinExistence type="predicted"/>
<dbReference type="GO" id="GO:0009279">
    <property type="term" value="C:cell outer membrane"/>
    <property type="evidence" value="ECO:0007669"/>
    <property type="project" value="UniProtKB-SubCell"/>
</dbReference>
<evidence type="ECO:0000256" key="3">
    <source>
        <dbReference type="ARBA" id="ARBA00023237"/>
    </source>
</evidence>
<keyword evidence="5" id="KW-0675">Receptor</keyword>
<reference evidence="5 6" key="1">
    <citation type="submission" date="2019-09" db="EMBL/GenBank/DDBJ databases">
        <title>Genome sequence and assembly of Taibaiella sp.</title>
        <authorList>
            <person name="Chhetri G."/>
        </authorList>
    </citation>
    <scope>NUCLEOTIDE SEQUENCE [LARGE SCALE GENOMIC DNA]</scope>
    <source>
        <strain evidence="5 6">KVB11</strain>
    </source>
</reference>
<name>A0A5M6CAL2_9BACT</name>
<keyword evidence="2" id="KW-0472">Membrane</keyword>
<dbReference type="InterPro" id="IPR036942">
    <property type="entry name" value="Beta-barrel_TonB_sf"/>
</dbReference>
<accession>A0A5M6CAL2</accession>
<evidence type="ECO:0000313" key="5">
    <source>
        <dbReference type="EMBL" id="KAA5532216.1"/>
    </source>
</evidence>
<dbReference type="Gene3D" id="2.170.130.10">
    <property type="entry name" value="TonB-dependent receptor, plug domain"/>
    <property type="match status" value="1"/>
</dbReference>
<sequence>MNFLKAIITCIFSVAFLHCFSQQMIQGKIIIKEKEDLSFVNILLRNGADSAIIKSITPDTSGNFYVTISHYQTGMFIEVAALGYAAEIYQLQPPANDTFNWNINLTVQERELDGITINSKAPLIERKVDRVIFNVANSISSNGSDVFELLKKTPGVQVSHEDIGMTGKSTVSIMIDNRLVQTDGEELEALLRSMPAIEIDKIEVISAPPAKNDAQGNSGIINIVTKKKRRNGFNGTVTGSYEQRTKGSEHIDASFNYRKDKINVYGNSSINRNRFISLQQTNTFYPEQQQNQTLNQDNRPLYTYTQLGFDYNLKPNAVLGFRYTLGTLDGKTDEDYDNEVLHIPSLVKDSTILTNAFATDKGRRNVFNLNYEWKIDSSGKKLTVNADYFTRKGDKGRAFKTSDFFADGNSTGVSSDNKTFGTIKTAITTVSVDYEMPTVFAIFSLGAKTSFVHNNSDNVFTTFQGMDYIVDNDKTNTFDYKENTQAAYISAQRSFGKWDLQLGFRGEYTQTKGYSLSLSQTNTNDYFNIFPTAYVQYKFSEVHSLNFNYSRRIDRSSFWIMNPFRIYSTETSYEEGNPFLQPAFSNNFELGYTYKSIFTMTLFSQHVTNLITRVSNIDTVSNSFNFVSANAGTQTQYGVTMTLSIQPLSFWENTTQVFGTYSKFNSTFYNADVSYVKPSFSIETDNTFTLNASQTLSAELGFSFTSAQQSDFDVQRHFCNLSAGIKTFLFQKKLIVTLDAEDILKTDIWQMKNLYNGTFQNSYFDNRSLQLALTWKFGNRNIQAKRNLNKNSDEINRAN</sequence>
<dbReference type="Gene3D" id="2.40.170.20">
    <property type="entry name" value="TonB-dependent receptor, beta-barrel domain"/>
    <property type="match status" value="1"/>
</dbReference>
<evidence type="ECO:0000256" key="2">
    <source>
        <dbReference type="ARBA" id="ARBA00023136"/>
    </source>
</evidence>
<gene>
    <name evidence="5" type="ORF">F0919_15565</name>
</gene>
<evidence type="ECO:0000313" key="6">
    <source>
        <dbReference type="Proteomes" id="UP000323632"/>
    </source>
</evidence>
<dbReference type="PANTHER" id="PTHR40980">
    <property type="entry name" value="PLUG DOMAIN-CONTAINING PROTEIN"/>
    <property type="match status" value="1"/>
</dbReference>
<dbReference type="AlphaFoldDB" id="A0A5M6CAL2"/>
<dbReference type="InterPro" id="IPR037066">
    <property type="entry name" value="Plug_dom_sf"/>
</dbReference>
<dbReference type="SUPFAM" id="SSF56935">
    <property type="entry name" value="Porins"/>
    <property type="match status" value="1"/>
</dbReference>
<comment type="caution">
    <text evidence="5">The sequence shown here is derived from an EMBL/GenBank/DDBJ whole genome shotgun (WGS) entry which is preliminary data.</text>
</comment>
<dbReference type="PANTHER" id="PTHR40980:SF4">
    <property type="entry name" value="TONB-DEPENDENT RECEPTOR-LIKE BETA-BARREL DOMAIN-CONTAINING PROTEIN"/>
    <property type="match status" value="1"/>
</dbReference>
<keyword evidence="3" id="KW-0998">Cell outer membrane</keyword>
<dbReference type="Pfam" id="PF14905">
    <property type="entry name" value="OMP_b-brl_3"/>
    <property type="match status" value="1"/>
</dbReference>
<comment type="subcellular location">
    <subcellularLocation>
        <location evidence="1">Cell outer membrane</location>
    </subcellularLocation>
</comment>
<feature type="domain" description="Outer membrane protein beta-barrel" evidence="4">
    <location>
        <begin position="373"/>
        <end position="775"/>
    </location>
</feature>